<evidence type="ECO:0000256" key="1">
    <source>
        <dbReference type="ARBA" id="ARBA00006581"/>
    </source>
</evidence>
<keyword evidence="8" id="KW-1185">Reference proteome</keyword>
<evidence type="ECO:0000259" key="6">
    <source>
        <dbReference type="Pfam" id="PF00692"/>
    </source>
</evidence>
<evidence type="ECO:0000313" key="7">
    <source>
        <dbReference type="EMBL" id="KMT58076.1"/>
    </source>
</evidence>
<evidence type="ECO:0000256" key="2">
    <source>
        <dbReference type="ARBA" id="ARBA00012379"/>
    </source>
</evidence>
<dbReference type="EMBL" id="AZHO01000034">
    <property type="protein sequence ID" value="KMT58076.1"/>
    <property type="molecule type" value="Genomic_DNA"/>
</dbReference>
<dbReference type="PANTHER" id="PTHR11241:SF0">
    <property type="entry name" value="DEOXYURIDINE 5'-TRIPHOSPHATE NUCLEOTIDOHYDROLASE"/>
    <property type="match status" value="1"/>
</dbReference>
<proteinExistence type="inferred from homology"/>
<evidence type="ECO:0000256" key="5">
    <source>
        <dbReference type="ARBA" id="ARBA00047686"/>
    </source>
</evidence>
<accession>A0A0J8J1B0</accession>
<dbReference type="GO" id="GO:0004170">
    <property type="term" value="F:dUTP diphosphatase activity"/>
    <property type="evidence" value="ECO:0007669"/>
    <property type="project" value="UniProtKB-EC"/>
</dbReference>
<dbReference type="SUPFAM" id="SSF51283">
    <property type="entry name" value="dUTPase-like"/>
    <property type="match status" value="1"/>
</dbReference>
<comment type="catalytic activity">
    <reaction evidence="5">
        <text>dUTP + H2O = dUMP + diphosphate + H(+)</text>
        <dbReference type="Rhea" id="RHEA:10248"/>
        <dbReference type="ChEBI" id="CHEBI:15377"/>
        <dbReference type="ChEBI" id="CHEBI:15378"/>
        <dbReference type="ChEBI" id="CHEBI:33019"/>
        <dbReference type="ChEBI" id="CHEBI:61555"/>
        <dbReference type="ChEBI" id="CHEBI:246422"/>
        <dbReference type="EC" id="3.6.1.23"/>
    </reaction>
</comment>
<organism evidence="7 8">
    <name type="scientific">Listeria fleischmannii 1991</name>
    <dbReference type="NCBI Taxonomy" id="1430899"/>
    <lineage>
        <taxon>Bacteria</taxon>
        <taxon>Bacillati</taxon>
        <taxon>Bacillota</taxon>
        <taxon>Bacilli</taxon>
        <taxon>Bacillales</taxon>
        <taxon>Listeriaceae</taxon>
        <taxon>Listeria</taxon>
    </lineage>
</organism>
<protein>
    <recommendedName>
        <fullName evidence="2">dUTP diphosphatase</fullName>
        <ecNumber evidence="2">3.6.1.23</ecNumber>
    </recommendedName>
</protein>
<dbReference type="Proteomes" id="UP000052258">
    <property type="component" value="Unassembled WGS sequence"/>
</dbReference>
<gene>
    <name evidence="7" type="ORF">X560_2409</name>
</gene>
<keyword evidence="3" id="KW-0378">Hydrolase</keyword>
<feature type="domain" description="dUTPase-like" evidence="6">
    <location>
        <begin position="22"/>
        <end position="152"/>
    </location>
</feature>
<dbReference type="InterPro" id="IPR033704">
    <property type="entry name" value="dUTPase_trimeric"/>
</dbReference>
<dbReference type="PATRIC" id="fig|1430899.3.peg.2460"/>
<dbReference type="OrthoDB" id="9809956at2"/>
<dbReference type="InterPro" id="IPR029054">
    <property type="entry name" value="dUTPase-like"/>
</dbReference>
<evidence type="ECO:0000256" key="3">
    <source>
        <dbReference type="ARBA" id="ARBA00022801"/>
    </source>
</evidence>
<dbReference type="GO" id="GO:0006226">
    <property type="term" value="P:dUMP biosynthetic process"/>
    <property type="evidence" value="ECO:0007669"/>
    <property type="project" value="InterPro"/>
</dbReference>
<sequence length="153" mass="16800">MKIRGFEIVKDASRVFPNQIITLPVRSDKGSAGYDFFSNEEVTLHPGSQHIFWTDVKTYMQEDEVLSVFVRSSIGIKRGLNLSNNTGIIDASYYSNPSNDGNIGIAMRNISDTSVKIECGERIAQGIFTKYLVADVDDVTNEQRAGGVGSTGK</sequence>
<dbReference type="Gene3D" id="2.70.40.10">
    <property type="match status" value="1"/>
</dbReference>
<dbReference type="PANTHER" id="PTHR11241">
    <property type="entry name" value="DEOXYURIDINE 5'-TRIPHOSPHATE NUCLEOTIDOHYDROLASE"/>
    <property type="match status" value="1"/>
</dbReference>
<dbReference type="GO" id="GO:0046081">
    <property type="term" value="P:dUTP catabolic process"/>
    <property type="evidence" value="ECO:0007669"/>
    <property type="project" value="InterPro"/>
</dbReference>
<name>A0A0J8J1B0_9LIST</name>
<dbReference type="CDD" id="cd07557">
    <property type="entry name" value="trimeric_dUTPase"/>
    <property type="match status" value="1"/>
</dbReference>
<dbReference type="InterPro" id="IPR036157">
    <property type="entry name" value="dUTPase-like_sf"/>
</dbReference>
<dbReference type="EC" id="3.6.1.23" evidence="2"/>
<evidence type="ECO:0000256" key="4">
    <source>
        <dbReference type="ARBA" id="ARBA00023080"/>
    </source>
</evidence>
<dbReference type="InterPro" id="IPR008181">
    <property type="entry name" value="dUTPase"/>
</dbReference>
<dbReference type="AlphaFoldDB" id="A0A0J8J1B0"/>
<reference evidence="7 8" key="1">
    <citation type="journal article" date="2015" name="Genome Biol. Evol.">
        <title>Comparative Genomics of Listeria Sensu Lato: Genus-Wide Differences in Evolutionary Dynamics and the Progressive Gain of Complex, Potentially Pathogenicity-Related Traits through Lateral Gene Transfer.</title>
        <authorList>
            <person name="Chiara M."/>
            <person name="Caruso M."/>
            <person name="D'Erchia A.M."/>
            <person name="Manzari C."/>
            <person name="Fraccalvieri R."/>
            <person name="Goffredo E."/>
            <person name="Latorre L."/>
            <person name="Miccolupo A."/>
            <person name="Padalino I."/>
            <person name="Santagada G."/>
            <person name="Chiocco D."/>
            <person name="Pesole G."/>
            <person name="Horner D.S."/>
            <person name="Parisi A."/>
        </authorList>
    </citation>
    <scope>NUCLEOTIDE SEQUENCE [LARGE SCALE GENOMIC DNA]</scope>
    <source>
        <strain evidence="7 8">1991</strain>
    </source>
</reference>
<dbReference type="RefSeq" id="WP_007477806.1">
    <property type="nucleotide sequence ID" value="NZ_KQ130621.1"/>
</dbReference>
<keyword evidence="4" id="KW-0546">Nucleotide metabolism</keyword>
<dbReference type="GO" id="GO:0000287">
    <property type="term" value="F:magnesium ion binding"/>
    <property type="evidence" value="ECO:0007669"/>
    <property type="project" value="InterPro"/>
</dbReference>
<comment type="similarity">
    <text evidence="1">Belongs to the dUTPase family.</text>
</comment>
<comment type="caution">
    <text evidence="7">The sequence shown here is derived from an EMBL/GenBank/DDBJ whole genome shotgun (WGS) entry which is preliminary data.</text>
</comment>
<evidence type="ECO:0000313" key="8">
    <source>
        <dbReference type="Proteomes" id="UP000052258"/>
    </source>
</evidence>
<dbReference type="Pfam" id="PF00692">
    <property type="entry name" value="dUTPase"/>
    <property type="match status" value="1"/>
</dbReference>